<gene>
    <name evidence="2" type="ORF">CTI12_AA443130</name>
</gene>
<dbReference type="Pfam" id="PF00069">
    <property type="entry name" value="Pkinase"/>
    <property type="match status" value="1"/>
</dbReference>
<protein>
    <submittedName>
        <fullName evidence="2">Protein kinase-like domain, Phloem protein 2-like protein</fullName>
    </submittedName>
</protein>
<keyword evidence="3" id="KW-1185">Reference proteome</keyword>
<dbReference type="GO" id="GO:0005524">
    <property type="term" value="F:ATP binding"/>
    <property type="evidence" value="ECO:0007669"/>
    <property type="project" value="InterPro"/>
</dbReference>
<dbReference type="PANTHER" id="PTHR27003">
    <property type="entry name" value="OS07G0166700 PROTEIN"/>
    <property type="match status" value="1"/>
</dbReference>
<dbReference type="Proteomes" id="UP000245207">
    <property type="component" value="Unassembled WGS sequence"/>
</dbReference>
<dbReference type="SMART" id="SM00220">
    <property type="entry name" value="S_TKc"/>
    <property type="match status" value="1"/>
</dbReference>
<dbReference type="Gene3D" id="1.10.510.10">
    <property type="entry name" value="Transferase(Phosphotransferase) domain 1"/>
    <property type="match status" value="1"/>
</dbReference>
<dbReference type="InterPro" id="IPR045272">
    <property type="entry name" value="ANXUR1/2-like"/>
</dbReference>
<accession>A0A2U1LD95</accession>
<dbReference type="OrthoDB" id="4062651at2759"/>
<evidence type="ECO:0000313" key="3">
    <source>
        <dbReference type="Proteomes" id="UP000245207"/>
    </source>
</evidence>
<name>A0A2U1LD95_ARTAN</name>
<evidence type="ECO:0000313" key="2">
    <source>
        <dbReference type="EMBL" id="PWA46951.1"/>
    </source>
</evidence>
<sequence length="549" mass="64133">MMLSDYTHENLISLLGFCNEGDEKILVICHDAAKGLCYLHEDKGNHHRVLHRDIKSSNIILDKNWKAKVSDMGLAKVGPANKYTFLITDIVGTLGYIDPMYLRMGFLTKESDVYSFDVVLFEVLCGRLCFDYSNAHSANIVHVWKQRYEENKLDEIMFKDDFMQALDPSSLEIFSEIAFQCLQESREKRPKMSHVVEKLEITLKSQELVDFIQKEYQEILKAVAPPLNYRSVEELKVLLSKGVLLNGGQTISRGRCYEYLNEFKARVSGQYLTPQISYTVNLVFRYRWNTYVNSYNPWRYKVDGEDEIKVFIIYPIIHEREDGWFSVPFYQFTSQHKTADLLFVFEPRWISLLVAGIEFQQSEEKVELQVIDEYQDMVKDASQSLFYTSLDELKQILYEGVHLNGYKTILICYVYWFSLNEKGRHCHMISMEDCLFPNEDFTFPFQSHSASRFPAGFYQTNNKGFKTHVKTQFLSPYQHYVDLKYRLRGESTTSTVYLANRKGNDFLLMAEFYQFTSDGSIVELEITFDNHGSYPQVEGILFQPLEKVS</sequence>
<reference evidence="2 3" key="1">
    <citation type="journal article" date="2018" name="Mol. Plant">
        <title>The genome of Artemisia annua provides insight into the evolution of Asteraceae family and artemisinin biosynthesis.</title>
        <authorList>
            <person name="Shen Q."/>
            <person name="Zhang L."/>
            <person name="Liao Z."/>
            <person name="Wang S."/>
            <person name="Yan T."/>
            <person name="Shi P."/>
            <person name="Liu M."/>
            <person name="Fu X."/>
            <person name="Pan Q."/>
            <person name="Wang Y."/>
            <person name="Lv Z."/>
            <person name="Lu X."/>
            <person name="Zhang F."/>
            <person name="Jiang W."/>
            <person name="Ma Y."/>
            <person name="Chen M."/>
            <person name="Hao X."/>
            <person name="Li L."/>
            <person name="Tang Y."/>
            <person name="Lv G."/>
            <person name="Zhou Y."/>
            <person name="Sun X."/>
            <person name="Brodelius P.E."/>
            <person name="Rose J.K.C."/>
            <person name="Tang K."/>
        </authorList>
    </citation>
    <scope>NUCLEOTIDE SEQUENCE [LARGE SCALE GENOMIC DNA]</scope>
    <source>
        <strain evidence="3">cv. Huhao1</strain>
        <tissue evidence="2">Leaf</tissue>
    </source>
</reference>
<dbReference type="GO" id="GO:0004714">
    <property type="term" value="F:transmembrane receptor protein tyrosine kinase activity"/>
    <property type="evidence" value="ECO:0007669"/>
    <property type="project" value="InterPro"/>
</dbReference>
<dbReference type="InterPro" id="IPR011009">
    <property type="entry name" value="Kinase-like_dom_sf"/>
</dbReference>
<evidence type="ECO:0000259" key="1">
    <source>
        <dbReference type="PROSITE" id="PS50011"/>
    </source>
</evidence>
<dbReference type="SUPFAM" id="SSF56112">
    <property type="entry name" value="Protein kinase-like (PK-like)"/>
    <property type="match status" value="1"/>
</dbReference>
<dbReference type="InterPro" id="IPR000719">
    <property type="entry name" value="Prot_kinase_dom"/>
</dbReference>
<dbReference type="Gene3D" id="3.30.200.20">
    <property type="entry name" value="Phosphorylase Kinase, domain 1"/>
    <property type="match status" value="1"/>
</dbReference>
<dbReference type="EMBL" id="PKPP01010033">
    <property type="protein sequence ID" value="PWA46951.1"/>
    <property type="molecule type" value="Genomic_DNA"/>
</dbReference>
<dbReference type="STRING" id="35608.A0A2U1LD95"/>
<keyword evidence="2" id="KW-0418">Kinase</keyword>
<keyword evidence="2" id="KW-0808">Transferase</keyword>
<comment type="caution">
    <text evidence="2">The sequence shown here is derived from an EMBL/GenBank/DDBJ whole genome shotgun (WGS) entry which is preliminary data.</text>
</comment>
<dbReference type="PROSITE" id="PS00108">
    <property type="entry name" value="PROTEIN_KINASE_ST"/>
    <property type="match status" value="1"/>
</dbReference>
<dbReference type="GO" id="GO:0005886">
    <property type="term" value="C:plasma membrane"/>
    <property type="evidence" value="ECO:0007669"/>
    <property type="project" value="TreeGrafter"/>
</dbReference>
<dbReference type="PANTHER" id="PTHR27003:SF338">
    <property type="entry name" value="TYROSINE-PROTEIN KINASE, NON-RECEPTOR JAK_TYK2-RELATED"/>
    <property type="match status" value="1"/>
</dbReference>
<organism evidence="2 3">
    <name type="scientific">Artemisia annua</name>
    <name type="common">Sweet wormwood</name>
    <dbReference type="NCBI Taxonomy" id="35608"/>
    <lineage>
        <taxon>Eukaryota</taxon>
        <taxon>Viridiplantae</taxon>
        <taxon>Streptophyta</taxon>
        <taxon>Embryophyta</taxon>
        <taxon>Tracheophyta</taxon>
        <taxon>Spermatophyta</taxon>
        <taxon>Magnoliopsida</taxon>
        <taxon>eudicotyledons</taxon>
        <taxon>Gunneridae</taxon>
        <taxon>Pentapetalae</taxon>
        <taxon>asterids</taxon>
        <taxon>campanulids</taxon>
        <taxon>Asterales</taxon>
        <taxon>Asteraceae</taxon>
        <taxon>Asteroideae</taxon>
        <taxon>Anthemideae</taxon>
        <taxon>Artemisiinae</taxon>
        <taxon>Artemisia</taxon>
    </lineage>
</organism>
<proteinExistence type="predicted"/>
<dbReference type="PROSITE" id="PS50011">
    <property type="entry name" value="PROTEIN_KINASE_DOM"/>
    <property type="match status" value="1"/>
</dbReference>
<dbReference type="GO" id="GO:0009506">
    <property type="term" value="C:plasmodesma"/>
    <property type="evidence" value="ECO:0007669"/>
    <property type="project" value="TreeGrafter"/>
</dbReference>
<dbReference type="AlphaFoldDB" id="A0A2U1LD95"/>
<feature type="domain" description="Protein kinase" evidence="1">
    <location>
        <begin position="1"/>
        <end position="203"/>
    </location>
</feature>
<dbReference type="InterPro" id="IPR008271">
    <property type="entry name" value="Ser/Thr_kinase_AS"/>
</dbReference>